<name>A0A975KG20_9BACE</name>
<dbReference type="Proteomes" id="UP000679226">
    <property type="component" value="Chromosome"/>
</dbReference>
<feature type="transmembrane region" description="Helical" evidence="1">
    <location>
        <begin position="29"/>
        <end position="48"/>
    </location>
</feature>
<evidence type="ECO:0000313" key="3">
    <source>
        <dbReference type="Proteomes" id="UP000679226"/>
    </source>
</evidence>
<evidence type="ECO:0008006" key="4">
    <source>
        <dbReference type="Google" id="ProtNLM"/>
    </source>
</evidence>
<protein>
    <recommendedName>
        <fullName evidence="4">O-antigen ligase domain-containing protein</fullName>
    </recommendedName>
</protein>
<sequence length="356" mass="41461">MRLSINEIGFLAFFLPLLAIKLLNITAESRLLMMAGAICFVFFILFVAQKRRYSKNFARLFALLLVYSVILVFTCEKQGFLFSVAMLILMKDVDMNRNVYKISFIVGLIFLFIACYLSRHGGEVIRFINGEWRTIMKRSNILYVSFTAVTCLYLLIKKNNLFFRHILCILISSYLMYLYAGARTGFVSMLVLVFSLIILRSEYISRLKFVRYSCILSPAICAGVSWLSAFKYGDSLILIWLDKLVQGRIYQGNYFLNLYDIKLFGQPIYESGNSDDYYVLDSAYLDMLICEGALFFVLWVFVNKAVIKYMYDNNRMIEVAILIMYSVYGICETFLPNCFLNISWFLYGEYLYARIK</sequence>
<gene>
    <name evidence="2" type="ORF">INE88_02360</name>
</gene>
<feature type="transmembrane region" description="Helical" evidence="1">
    <location>
        <begin position="209"/>
        <end position="230"/>
    </location>
</feature>
<keyword evidence="1" id="KW-0812">Transmembrane</keyword>
<dbReference type="KEGG" id="beg:INE88_02360"/>
<feature type="transmembrane region" description="Helical" evidence="1">
    <location>
        <begin position="283"/>
        <end position="302"/>
    </location>
</feature>
<organism evidence="2 3">
    <name type="scientific">Bacteroides eggerthii</name>
    <dbReference type="NCBI Taxonomy" id="28111"/>
    <lineage>
        <taxon>Bacteria</taxon>
        <taxon>Pseudomonadati</taxon>
        <taxon>Bacteroidota</taxon>
        <taxon>Bacteroidia</taxon>
        <taxon>Bacteroidales</taxon>
        <taxon>Bacteroidaceae</taxon>
        <taxon>Bacteroides</taxon>
    </lineage>
</organism>
<keyword evidence="1" id="KW-1133">Transmembrane helix</keyword>
<feature type="transmembrane region" description="Helical" evidence="1">
    <location>
        <begin position="60"/>
        <end position="90"/>
    </location>
</feature>
<dbReference type="RefSeq" id="WP_004295191.1">
    <property type="nucleotide sequence ID" value="NZ_CP072227.1"/>
</dbReference>
<reference evidence="2" key="1">
    <citation type="journal article" date="2021" name="PLoS Genet.">
        <title>Mobile Type VI secretion system loci of the gut Bacteroidales display extensive intra-ecosystem transfer, multi-species spread and geographical clustering.</title>
        <authorList>
            <person name="Garcia-Bayona L."/>
            <person name="Coyne M.J."/>
            <person name="Comstock L.E."/>
        </authorList>
    </citation>
    <scope>NUCLEOTIDE SEQUENCE</scope>
    <source>
        <strain evidence="2">CL11T00C20</strain>
    </source>
</reference>
<feature type="transmembrane region" description="Helical" evidence="1">
    <location>
        <begin position="176"/>
        <end position="197"/>
    </location>
</feature>
<feature type="transmembrane region" description="Helical" evidence="1">
    <location>
        <begin position="140"/>
        <end position="156"/>
    </location>
</feature>
<evidence type="ECO:0000313" key="2">
    <source>
        <dbReference type="EMBL" id="QUT45538.1"/>
    </source>
</evidence>
<feature type="transmembrane region" description="Helical" evidence="1">
    <location>
        <begin position="102"/>
        <end position="119"/>
    </location>
</feature>
<keyword evidence="1" id="KW-0472">Membrane</keyword>
<evidence type="ECO:0000256" key="1">
    <source>
        <dbReference type="SAM" id="Phobius"/>
    </source>
</evidence>
<feature type="transmembrane region" description="Helical" evidence="1">
    <location>
        <begin position="322"/>
        <end position="347"/>
    </location>
</feature>
<dbReference type="EMBL" id="CP072227">
    <property type="protein sequence ID" value="QUT45538.1"/>
    <property type="molecule type" value="Genomic_DNA"/>
</dbReference>
<dbReference type="AlphaFoldDB" id="A0A975KG20"/>
<proteinExistence type="predicted"/>
<accession>A0A975KG20</accession>